<dbReference type="EMBL" id="WNDQ01000096">
    <property type="protein sequence ID" value="KAF1018205.1"/>
    <property type="molecule type" value="Genomic_DNA"/>
</dbReference>
<gene>
    <name evidence="2" type="primary">gmhA</name>
    <name evidence="2" type="ORF">GAK30_03788</name>
</gene>
<organism evidence="2 3">
    <name type="scientific">Paracidovorax wautersii</name>
    <dbReference type="NCBI Taxonomy" id="1177982"/>
    <lineage>
        <taxon>Bacteria</taxon>
        <taxon>Pseudomonadati</taxon>
        <taxon>Pseudomonadota</taxon>
        <taxon>Betaproteobacteria</taxon>
        <taxon>Burkholderiales</taxon>
        <taxon>Comamonadaceae</taxon>
        <taxon>Paracidovorax</taxon>
    </lineage>
</organism>
<dbReference type="PROSITE" id="PS51464">
    <property type="entry name" value="SIS"/>
    <property type="match status" value="1"/>
</dbReference>
<dbReference type="InterPro" id="IPR050099">
    <property type="entry name" value="SIS_GmhA/DiaA_subfam"/>
</dbReference>
<dbReference type="InterPro" id="IPR001347">
    <property type="entry name" value="SIS_dom"/>
</dbReference>
<protein>
    <submittedName>
        <fullName evidence="2">Phosphoheptose isomerase</fullName>
    </submittedName>
</protein>
<reference evidence="3" key="1">
    <citation type="journal article" date="2020" name="MBio">
        <title>Horizontal gene transfer to a defensive symbiont with a reduced genome amongst a multipartite beetle microbiome.</title>
        <authorList>
            <person name="Waterworth S.C."/>
            <person name="Florez L.V."/>
            <person name="Rees E.R."/>
            <person name="Hertweck C."/>
            <person name="Kaltenpoth M."/>
            <person name="Kwan J.C."/>
        </authorList>
    </citation>
    <scope>NUCLEOTIDE SEQUENCE [LARGE SCALE GENOMIC DNA]</scope>
</reference>
<evidence type="ECO:0000259" key="1">
    <source>
        <dbReference type="PROSITE" id="PS51464"/>
    </source>
</evidence>
<feature type="domain" description="SIS" evidence="1">
    <location>
        <begin position="31"/>
        <end position="186"/>
    </location>
</feature>
<dbReference type="GO" id="GO:1901135">
    <property type="term" value="P:carbohydrate derivative metabolic process"/>
    <property type="evidence" value="ECO:0007669"/>
    <property type="project" value="InterPro"/>
</dbReference>
<dbReference type="PANTHER" id="PTHR30390">
    <property type="entry name" value="SEDOHEPTULOSE 7-PHOSPHATE ISOMERASE / DNAA INITIATOR-ASSOCIATING FACTOR FOR REPLICATION INITIATION"/>
    <property type="match status" value="1"/>
</dbReference>
<dbReference type="InterPro" id="IPR046348">
    <property type="entry name" value="SIS_dom_sf"/>
</dbReference>
<dbReference type="GO" id="GO:0097367">
    <property type="term" value="F:carbohydrate derivative binding"/>
    <property type="evidence" value="ECO:0007669"/>
    <property type="project" value="InterPro"/>
</dbReference>
<evidence type="ECO:0000313" key="3">
    <source>
        <dbReference type="Proteomes" id="UP000461670"/>
    </source>
</evidence>
<dbReference type="Proteomes" id="UP000461670">
    <property type="component" value="Unassembled WGS sequence"/>
</dbReference>
<accession>A0A7V8FKI0</accession>
<dbReference type="GO" id="GO:0016853">
    <property type="term" value="F:isomerase activity"/>
    <property type="evidence" value="ECO:0007669"/>
    <property type="project" value="UniProtKB-KW"/>
</dbReference>
<evidence type="ECO:0000313" key="2">
    <source>
        <dbReference type="EMBL" id="KAF1018205.1"/>
    </source>
</evidence>
<proteinExistence type="predicted"/>
<keyword evidence="2" id="KW-0413">Isomerase</keyword>
<dbReference type="PANTHER" id="PTHR30390:SF6">
    <property type="entry name" value="DNAA INITIATOR-ASSOCIATING PROTEIN DIAA"/>
    <property type="match status" value="1"/>
</dbReference>
<comment type="caution">
    <text evidence="2">The sequence shown here is derived from an EMBL/GenBank/DDBJ whole genome shotgun (WGS) entry which is preliminary data.</text>
</comment>
<name>A0A7V8FKI0_9BURK</name>
<dbReference type="SUPFAM" id="SSF53697">
    <property type="entry name" value="SIS domain"/>
    <property type="match status" value="1"/>
</dbReference>
<dbReference type="Gene3D" id="3.40.50.10490">
    <property type="entry name" value="Glucose-6-phosphate isomerase like protein, domain 1"/>
    <property type="match status" value="1"/>
</dbReference>
<dbReference type="AlphaFoldDB" id="A0A7V8FKI0"/>
<sequence length="186" mass="19977">MLEQRIHQHFIDSADLNYQVAQGLAKPMAEALEALLVCVTSGGKVLAGDQGSGLANLFARHFIGGFERDRPELPAVSLDNTPELLARQVRALGQPGDVALLLADARAAAVDAAPLQAAVMAAHEREMTVILVAGKHPELDWGNELQDTDIHIAVPHNRPARVQELQLQVLHGLCDGIDVQLLGEDL</sequence>